<feature type="compositionally biased region" description="Low complexity" evidence="11">
    <location>
        <begin position="429"/>
        <end position="467"/>
    </location>
</feature>
<keyword evidence="7" id="KW-0967">Endosome</keyword>
<dbReference type="EMBL" id="JBBXJM010000005">
    <property type="protein sequence ID" value="KAL1407493.1"/>
    <property type="molecule type" value="Genomic_DNA"/>
</dbReference>
<comment type="subcellular location">
    <subcellularLocation>
        <location evidence="1">Endosome membrane</location>
        <topology evidence="1">Peripheral membrane protein</topology>
        <orientation evidence="1">Cytoplasmic side</orientation>
    </subcellularLocation>
</comment>
<keyword evidence="5 9" id="KW-0728">SH3 domain</keyword>
<dbReference type="SMART" id="SM00326">
    <property type="entry name" value="SH3"/>
    <property type="match status" value="1"/>
</dbReference>
<dbReference type="CDD" id="cd16978">
    <property type="entry name" value="VHS_HSE1"/>
    <property type="match status" value="1"/>
</dbReference>
<dbReference type="RefSeq" id="XP_069207437.1">
    <property type="nucleotide sequence ID" value="XM_069355366.1"/>
</dbReference>
<feature type="compositionally biased region" description="Low complexity" evidence="11">
    <location>
        <begin position="552"/>
        <end position="600"/>
    </location>
</feature>
<dbReference type="PROSITE" id="PS50002">
    <property type="entry name" value="SH3"/>
    <property type="match status" value="1"/>
</dbReference>
<dbReference type="Pfam" id="PF00018">
    <property type="entry name" value="SH3_1"/>
    <property type="match status" value="1"/>
</dbReference>
<evidence type="ECO:0000256" key="9">
    <source>
        <dbReference type="PROSITE-ProRule" id="PRU00192"/>
    </source>
</evidence>
<dbReference type="InterPro" id="IPR036028">
    <property type="entry name" value="SH3-like_dom_sf"/>
</dbReference>
<dbReference type="InterPro" id="IPR050670">
    <property type="entry name" value="STAM"/>
</dbReference>
<dbReference type="PANTHER" id="PTHR45929">
    <property type="entry name" value="JAK PATHWAY SIGNAL TRANSDUCTION ADAPTOR MOLECULE"/>
    <property type="match status" value="1"/>
</dbReference>
<evidence type="ECO:0000256" key="6">
    <source>
        <dbReference type="ARBA" id="ARBA00022448"/>
    </source>
</evidence>
<evidence type="ECO:0000313" key="15">
    <source>
        <dbReference type="Proteomes" id="UP001565368"/>
    </source>
</evidence>
<feature type="region of interest" description="Disordered" evidence="11">
    <location>
        <begin position="429"/>
        <end position="619"/>
    </location>
</feature>
<evidence type="ECO:0000259" key="12">
    <source>
        <dbReference type="PROSITE" id="PS50002"/>
    </source>
</evidence>
<dbReference type="InterPro" id="IPR001452">
    <property type="entry name" value="SH3_domain"/>
</dbReference>
<feature type="domain" description="VHS" evidence="13">
    <location>
        <begin position="16"/>
        <end position="148"/>
    </location>
</feature>
<dbReference type="InterPro" id="IPR002014">
    <property type="entry name" value="VHS_dom"/>
</dbReference>
<keyword evidence="15" id="KW-1185">Reference proteome</keyword>
<evidence type="ECO:0000259" key="13">
    <source>
        <dbReference type="PROSITE" id="PS50179"/>
    </source>
</evidence>
<dbReference type="SMART" id="SM00288">
    <property type="entry name" value="VHS"/>
    <property type="match status" value="1"/>
</dbReference>
<evidence type="ECO:0000256" key="3">
    <source>
        <dbReference type="ARBA" id="ARBA00017923"/>
    </source>
</evidence>
<dbReference type="PANTHER" id="PTHR45929:SF3">
    <property type="entry name" value="JAK PATHWAY SIGNAL TRANSDUCTION ADAPTOR MOLECULE"/>
    <property type="match status" value="1"/>
</dbReference>
<feature type="coiled-coil region" evidence="10">
    <location>
        <begin position="384"/>
        <end position="415"/>
    </location>
</feature>
<keyword evidence="8" id="KW-0653">Protein transport</keyword>
<evidence type="ECO:0000256" key="7">
    <source>
        <dbReference type="ARBA" id="ARBA00022753"/>
    </source>
</evidence>
<dbReference type="Gene3D" id="1.20.5.1940">
    <property type="match status" value="1"/>
</dbReference>
<keyword evidence="6" id="KW-0813">Transport</keyword>
<dbReference type="PROSITE" id="PS50330">
    <property type="entry name" value="UIM"/>
    <property type="match status" value="1"/>
</dbReference>
<evidence type="ECO:0000256" key="1">
    <source>
        <dbReference type="ARBA" id="ARBA00004125"/>
    </source>
</evidence>
<evidence type="ECO:0000256" key="11">
    <source>
        <dbReference type="SAM" id="MobiDB-lite"/>
    </source>
</evidence>
<dbReference type="GeneID" id="95987969"/>
<dbReference type="SUPFAM" id="SSF48464">
    <property type="entry name" value="ENTH/VHS domain"/>
    <property type="match status" value="1"/>
</dbReference>
<dbReference type="Gene3D" id="2.30.30.40">
    <property type="entry name" value="SH3 Domains"/>
    <property type="match status" value="1"/>
</dbReference>
<evidence type="ECO:0000256" key="5">
    <source>
        <dbReference type="ARBA" id="ARBA00022443"/>
    </source>
</evidence>
<evidence type="ECO:0000313" key="14">
    <source>
        <dbReference type="EMBL" id="KAL1407493.1"/>
    </source>
</evidence>
<dbReference type="Pfam" id="PF00790">
    <property type="entry name" value="VHS"/>
    <property type="match status" value="1"/>
</dbReference>
<gene>
    <name evidence="14" type="primary">HSE1</name>
    <name evidence="14" type="ORF">Q8F55_006926</name>
</gene>
<evidence type="ECO:0000256" key="2">
    <source>
        <dbReference type="ARBA" id="ARBA00009666"/>
    </source>
</evidence>
<feature type="compositionally biased region" description="Pro residues" evidence="11">
    <location>
        <begin position="468"/>
        <end position="488"/>
    </location>
</feature>
<dbReference type="SUPFAM" id="SSF50044">
    <property type="entry name" value="SH3-domain"/>
    <property type="match status" value="1"/>
</dbReference>
<feature type="compositionally biased region" description="Low complexity" evidence="11">
    <location>
        <begin position="535"/>
        <end position="545"/>
    </location>
</feature>
<dbReference type="Gene3D" id="1.25.40.90">
    <property type="match status" value="1"/>
</dbReference>
<evidence type="ECO:0000256" key="8">
    <source>
        <dbReference type="ARBA" id="ARBA00022927"/>
    </source>
</evidence>
<sequence length="619" mass="67602">MFSSTANPYDEIVTKATDENLASEDWDINLQVCDKVTEEGTAGARNAIAALTRRLTHRNPNVQIYALELTNTLAQNCGKPLLEEMSSRTWTGGLSRLVNDRMTVQPVQRKALKYIKEWAKQFEESGDPNLGLMGELYDQLRANNFTFDEAEPVPENADEVRRRREEEELARVIELSKQEVRGAAGRPYQPSQPGVGSSAGAAAAAPEPAPQQQWGAPAPAAAAHSPSQVNSYPQQQPAANPYAAPVAAAAPVPEAEPEGPVDINTATRVRALYTFTSEEVGELNFERGDIIKVLDRGFKEWWRGASNGKIGIFPVTYVEALPEPSSRELQEEAQQEARVFASLGLVDQLLQTLKGIDTTRGDRLEDRPEVEEMYQASVDLQGQINALIKKYSDQKAELEHMNANFIRAMRQYEELKGVPAVPAQAAYYGQQQQPHPDPYAQQQQQQPPADPYYAQQQGQYPQQQQPYAPQPGQPPAQSPPGEAPPGQPQQPHQHYYQQHHGSTTSLQHNPTGAPGFPTEPQRQNTHPGAAGIGAGADPAADHAAAWEAYYRQQGQQPPAQQQGQQGQQPAGQAPQQYPFPQQQQQPPAGGQAYGQPGYPQHGVDGVAAGVGRLSVGGQQ</sequence>
<dbReference type="InterPro" id="IPR003903">
    <property type="entry name" value="UIM_dom"/>
</dbReference>
<feature type="compositionally biased region" description="Low complexity" evidence="11">
    <location>
        <begin position="189"/>
        <end position="260"/>
    </location>
</feature>
<comment type="similarity">
    <text evidence="2">Belongs to the STAM family.</text>
</comment>
<feature type="region of interest" description="Disordered" evidence="11">
    <location>
        <begin position="180"/>
        <end position="260"/>
    </location>
</feature>
<dbReference type="Proteomes" id="UP001565368">
    <property type="component" value="Unassembled WGS sequence"/>
</dbReference>
<feature type="domain" description="SH3" evidence="12">
    <location>
        <begin position="264"/>
        <end position="323"/>
    </location>
</feature>
<reference evidence="14 15" key="1">
    <citation type="submission" date="2023-08" db="EMBL/GenBank/DDBJ databases">
        <title>Annotated Genome Sequence of Vanrija albida AlHP1.</title>
        <authorList>
            <person name="Herzog R."/>
        </authorList>
    </citation>
    <scope>NUCLEOTIDE SEQUENCE [LARGE SCALE GENOMIC DNA]</scope>
    <source>
        <strain evidence="14 15">AlHP1</strain>
    </source>
</reference>
<evidence type="ECO:0000256" key="10">
    <source>
        <dbReference type="SAM" id="Coils"/>
    </source>
</evidence>
<organism evidence="14 15">
    <name type="scientific">Vanrija albida</name>
    <dbReference type="NCBI Taxonomy" id="181172"/>
    <lineage>
        <taxon>Eukaryota</taxon>
        <taxon>Fungi</taxon>
        <taxon>Dikarya</taxon>
        <taxon>Basidiomycota</taxon>
        <taxon>Agaricomycotina</taxon>
        <taxon>Tremellomycetes</taxon>
        <taxon>Trichosporonales</taxon>
        <taxon>Trichosporonaceae</taxon>
        <taxon>Vanrija</taxon>
    </lineage>
</organism>
<name>A0ABR3PZE1_9TREE</name>
<evidence type="ECO:0000256" key="4">
    <source>
        <dbReference type="ARBA" id="ARBA00018978"/>
    </source>
</evidence>
<keyword evidence="10" id="KW-0175">Coiled coil</keyword>
<accession>A0ABR3PZE1</accession>
<feature type="compositionally biased region" description="Low complexity" evidence="11">
    <location>
        <begin position="489"/>
        <end position="501"/>
    </location>
</feature>
<comment type="caution">
    <text evidence="14">The sequence shown here is derived from an EMBL/GenBank/DDBJ whole genome shotgun (WGS) entry which is preliminary data.</text>
</comment>
<dbReference type="PRINTS" id="PR00452">
    <property type="entry name" value="SH3DOMAIN"/>
</dbReference>
<dbReference type="InterPro" id="IPR008942">
    <property type="entry name" value="ENTH_VHS"/>
</dbReference>
<protein>
    <recommendedName>
        <fullName evidence="3">Class E vacuolar protein-sorting machinery protein HSE1</fullName>
    </recommendedName>
    <alternativeName>
        <fullName evidence="4">Class E vacuolar protein-sorting machinery protein hse1</fullName>
    </alternativeName>
</protein>
<dbReference type="PROSITE" id="PS50179">
    <property type="entry name" value="VHS"/>
    <property type="match status" value="1"/>
</dbReference>
<proteinExistence type="inferred from homology"/>